<accession>X1SK31</accession>
<dbReference type="EMBL" id="BARW01008032">
    <property type="protein sequence ID" value="GAI79496.1"/>
    <property type="molecule type" value="Genomic_DNA"/>
</dbReference>
<dbReference type="InterPro" id="IPR025966">
    <property type="entry name" value="OppC_N"/>
</dbReference>
<organism evidence="5">
    <name type="scientific">marine sediment metagenome</name>
    <dbReference type="NCBI Taxonomy" id="412755"/>
    <lineage>
        <taxon>unclassified sequences</taxon>
        <taxon>metagenomes</taxon>
        <taxon>ecological metagenomes</taxon>
    </lineage>
</organism>
<protein>
    <recommendedName>
        <fullName evidence="4">Oligopeptide transport permease C-like N-terminal domain-containing protein</fullName>
    </recommendedName>
</protein>
<keyword evidence="3" id="KW-0472">Membrane</keyword>
<evidence type="ECO:0000256" key="2">
    <source>
        <dbReference type="ARBA" id="ARBA00022448"/>
    </source>
</evidence>
<name>X1SK31_9ZZZZ</name>
<evidence type="ECO:0000259" key="4">
    <source>
        <dbReference type="Pfam" id="PF12911"/>
    </source>
</evidence>
<feature type="transmembrane region" description="Helical" evidence="3">
    <location>
        <begin position="31"/>
        <end position="53"/>
    </location>
</feature>
<dbReference type="PANTHER" id="PTHR43386:SF1">
    <property type="entry name" value="D,D-DIPEPTIDE TRANSPORT SYSTEM PERMEASE PROTEIN DDPC-RELATED"/>
    <property type="match status" value="1"/>
</dbReference>
<dbReference type="PANTHER" id="PTHR43386">
    <property type="entry name" value="OLIGOPEPTIDE TRANSPORT SYSTEM PERMEASE PROTEIN APPC"/>
    <property type="match status" value="1"/>
</dbReference>
<dbReference type="AlphaFoldDB" id="X1SK31"/>
<comment type="subcellular location">
    <subcellularLocation>
        <location evidence="1">Cell membrane</location>
        <topology evidence="1">Multi-pass membrane protein</topology>
    </subcellularLocation>
</comment>
<evidence type="ECO:0000256" key="1">
    <source>
        <dbReference type="ARBA" id="ARBA00004651"/>
    </source>
</evidence>
<sequence length="98" mass="10627">MADSSSGGVAERKRHSWLVGFFIRLVKEKPLGAVGGIITLLFLLTGIFADFLAPYGMNEIFPADILAAPSAKFWLGTDQLGRDMLSRVIFGARISVIV</sequence>
<proteinExistence type="predicted"/>
<keyword evidence="3" id="KW-1133">Transmembrane helix</keyword>
<evidence type="ECO:0000256" key="3">
    <source>
        <dbReference type="SAM" id="Phobius"/>
    </source>
</evidence>
<keyword evidence="2" id="KW-0813">Transport</keyword>
<feature type="domain" description="Oligopeptide transport permease C-like N-terminal" evidence="4">
    <location>
        <begin position="27"/>
        <end position="69"/>
    </location>
</feature>
<keyword evidence="3" id="KW-0812">Transmembrane</keyword>
<comment type="caution">
    <text evidence="5">The sequence shown here is derived from an EMBL/GenBank/DDBJ whole genome shotgun (WGS) entry which is preliminary data.</text>
</comment>
<dbReference type="InterPro" id="IPR050366">
    <property type="entry name" value="BP-dependent_transpt_permease"/>
</dbReference>
<dbReference type="Pfam" id="PF12911">
    <property type="entry name" value="OppC_N"/>
    <property type="match status" value="1"/>
</dbReference>
<reference evidence="5" key="1">
    <citation type="journal article" date="2014" name="Front. Microbiol.">
        <title>High frequency of phylogenetically diverse reductive dehalogenase-homologous genes in deep subseafloor sedimentary metagenomes.</title>
        <authorList>
            <person name="Kawai M."/>
            <person name="Futagami T."/>
            <person name="Toyoda A."/>
            <person name="Takaki Y."/>
            <person name="Nishi S."/>
            <person name="Hori S."/>
            <person name="Arai W."/>
            <person name="Tsubouchi T."/>
            <person name="Morono Y."/>
            <person name="Uchiyama I."/>
            <person name="Ito T."/>
            <person name="Fujiyama A."/>
            <person name="Inagaki F."/>
            <person name="Takami H."/>
        </authorList>
    </citation>
    <scope>NUCLEOTIDE SEQUENCE</scope>
    <source>
        <strain evidence="5">Expedition CK06-06</strain>
    </source>
</reference>
<gene>
    <name evidence="5" type="ORF">S12H4_16589</name>
</gene>
<dbReference type="GO" id="GO:0005886">
    <property type="term" value="C:plasma membrane"/>
    <property type="evidence" value="ECO:0007669"/>
    <property type="project" value="UniProtKB-SubCell"/>
</dbReference>
<evidence type="ECO:0000313" key="5">
    <source>
        <dbReference type="EMBL" id="GAI79496.1"/>
    </source>
</evidence>
<feature type="non-terminal residue" evidence="5">
    <location>
        <position position="98"/>
    </location>
</feature>